<keyword evidence="2" id="KW-0472">Membrane</keyword>
<comment type="caution">
    <text evidence="5">The sequence shown here is derived from an EMBL/GenBank/DDBJ whole genome shotgun (WGS) entry which is preliminary data.</text>
</comment>
<evidence type="ECO:0000256" key="2">
    <source>
        <dbReference type="SAM" id="Phobius"/>
    </source>
</evidence>
<feature type="transmembrane region" description="Helical" evidence="2">
    <location>
        <begin position="1037"/>
        <end position="1054"/>
    </location>
</feature>
<accession>A0ABT1SJ77</accession>
<feature type="domain" description="YDG" evidence="4">
    <location>
        <begin position="698"/>
        <end position="779"/>
    </location>
</feature>
<dbReference type="Proteomes" id="UP001524435">
    <property type="component" value="Unassembled WGS sequence"/>
</dbReference>
<keyword evidence="6" id="KW-1185">Reference proteome</keyword>
<dbReference type="RefSeq" id="WP_256197378.1">
    <property type="nucleotide sequence ID" value="NZ_JANGCH010000002.1"/>
</dbReference>
<evidence type="ECO:0000256" key="3">
    <source>
        <dbReference type="SAM" id="SignalP"/>
    </source>
</evidence>
<feature type="region of interest" description="Disordered" evidence="1">
    <location>
        <begin position="988"/>
        <end position="1028"/>
    </location>
</feature>
<evidence type="ECO:0000313" key="6">
    <source>
        <dbReference type="Proteomes" id="UP001524435"/>
    </source>
</evidence>
<dbReference type="Pfam" id="PF18657">
    <property type="entry name" value="YDG"/>
    <property type="match status" value="1"/>
</dbReference>
<keyword evidence="2" id="KW-0812">Transmembrane</keyword>
<protein>
    <submittedName>
        <fullName evidence="5">YDG domain-containing protein</fullName>
    </submittedName>
</protein>
<gene>
    <name evidence="5" type="ORF">NE663_02540</name>
</gene>
<evidence type="ECO:0000313" key="5">
    <source>
        <dbReference type="EMBL" id="MCQ5121140.1"/>
    </source>
</evidence>
<reference evidence="5 6" key="1">
    <citation type="submission" date="2022-06" db="EMBL/GenBank/DDBJ databases">
        <title>Isolation of gut microbiota from human fecal samples.</title>
        <authorList>
            <person name="Pamer E.G."/>
            <person name="Barat B."/>
            <person name="Waligurski E."/>
            <person name="Medina S."/>
            <person name="Paddock L."/>
            <person name="Mostad J."/>
        </authorList>
    </citation>
    <scope>NUCLEOTIDE SEQUENCE [LARGE SCALE GENOMIC DNA]</scope>
    <source>
        <strain evidence="5 6">DFI.6.1</strain>
    </source>
</reference>
<feature type="chain" id="PRO_5046310389" evidence="3">
    <location>
        <begin position="28"/>
        <end position="1060"/>
    </location>
</feature>
<feature type="compositionally biased region" description="Basic and acidic residues" evidence="1">
    <location>
        <begin position="988"/>
        <end position="997"/>
    </location>
</feature>
<feature type="signal peptide" evidence="3">
    <location>
        <begin position="1"/>
        <end position="27"/>
    </location>
</feature>
<sequence>MKRIYRIATILLACFLTLPTFVEKAHAADYDIGHDDVELNANNAGSHVITGQTSGYFGGHHVNVASGNHTITLRDVSIDAGGTSSAMNVRSGADVTLILEGDNELYGANNHPAIWVEEGARLTIKGDGALIAAAGSTTLGRGAAGIGGGYGIDNVNFGDIIIESGHVSASGSQGGAGIGGGYYAGISDVSGNITIRGGQVSAVGGSNGAGIGAGQNCAYTGMVEVSGGVVYANGNPVSIGGGARITGGDSENYHGAFSTGTNGNAVIIAPKGIGANRDAANWDGIFISYEGNENSAYVTADGTVVLNDSVANIQVWGDPIIDYPLTVAEGATLRIVMNDRNDRSASLTMAAGNVLTNNGMITLGNGIITGSDGNDYVDASLLRLLGGLQDTAGTGSLSGTQPAAVQLPLEDALVQVSGMDHLIYDGTEKKPQISVAMTLWGYRQSFYEGTDKDYVLSYQNNINAGDQTAKLTASAANNGNLIAPSEYVHTFSIAPAKFTLTLPEKWSIKQGEDRLLEKLPEAKVSSMLPVDQTALKNGTLTWYLDETHSIQASDTSLANKKVGENTTLYWSYVQNDPNFESVKSGKTEIHVVKYQPATVIINEDQIQDVYGNTKAIADLQVSVKVQQNNTDTILPITSGLVWTSDDESVVKLSDDGNRFEFVGVGEAHLIVTVPEHEISGDPDNSYASASGTVTVMVTPKSISVDPSSVEIKDRAYNGKKEVAVKAALQQSMIIKGDDVTVTAAGVIEDANADAAKKEVQIHYALQGNDAKQYRLDPDTGKGSITITKADPQTAGMEAGSGALQIYNQKAQTYYFPLSTLLPKPLAADDGTILTIGACTYELDQISLQEGYLADDGISFLLNEQYLKIEINEHDSDQEGVIGTIRLTIKSANYEDLQAEIIVSAKNPNMYRIQAEAGANGSIDPSGSVQVAEGKDQQFVITAKKGYVIEALTIDENAVTEAIGQSTYTCLFKAVDADHIIHVSFKRIDTESGEKPSEQPDDPDDTIVIEPSEPNTPDPTPDNSQIDGIDTGDTTVSGLWLGLLLISALAGCYMWKRYKQE</sequence>
<organism evidence="5 6">
    <name type="scientific">Massilicoli timonensis</name>
    <dbReference type="NCBI Taxonomy" id="2015901"/>
    <lineage>
        <taxon>Bacteria</taxon>
        <taxon>Bacillati</taxon>
        <taxon>Bacillota</taxon>
        <taxon>Erysipelotrichia</taxon>
        <taxon>Erysipelotrichales</taxon>
        <taxon>Erysipelotrichaceae</taxon>
        <taxon>Massilicoli</taxon>
    </lineage>
</organism>
<name>A0ABT1SJ77_9FIRM</name>
<proteinExistence type="predicted"/>
<evidence type="ECO:0000259" key="4">
    <source>
        <dbReference type="Pfam" id="PF18657"/>
    </source>
</evidence>
<keyword evidence="3" id="KW-0732">Signal</keyword>
<keyword evidence="2" id="KW-1133">Transmembrane helix</keyword>
<evidence type="ECO:0000256" key="1">
    <source>
        <dbReference type="SAM" id="MobiDB-lite"/>
    </source>
</evidence>
<dbReference type="EMBL" id="JANGCH010000002">
    <property type="protein sequence ID" value="MCQ5121140.1"/>
    <property type="molecule type" value="Genomic_DNA"/>
</dbReference>
<dbReference type="InterPro" id="IPR041248">
    <property type="entry name" value="YDG"/>
</dbReference>